<dbReference type="EMBL" id="ABJB010619726">
    <property type="status" value="NOT_ANNOTATED_CDS"/>
    <property type="molecule type" value="Genomic_DNA"/>
</dbReference>
<evidence type="ECO:0000256" key="2">
    <source>
        <dbReference type="ARBA" id="ARBA00006434"/>
    </source>
</evidence>
<dbReference type="GO" id="GO:0006814">
    <property type="term" value="P:sodium ion transport"/>
    <property type="evidence" value="ECO:0007669"/>
    <property type="project" value="UniProtKB-KW"/>
</dbReference>
<evidence type="ECO:0000313" key="15">
    <source>
        <dbReference type="Proteomes" id="UP000001555"/>
    </source>
</evidence>
<dbReference type="EMBL" id="ABJB011059380">
    <property type="status" value="NOT_ANNOTATED_CDS"/>
    <property type="molecule type" value="Genomic_DNA"/>
</dbReference>
<evidence type="ECO:0000256" key="6">
    <source>
        <dbReference type="ARBA" id="ARBA00022989"/>
    </source>
</evidence>
<dbReference type="EMBL" id="DS667956">
    <property type="protein sequence ID" value="EEC03395.1"/>
    <property type="molecule type" value="Genomic_DNA"/>
</dbReference>
<keyword evidence="7" id="KW-0915">Sodium</keyword>
<keyword evidence="10" id="KW-0739">Sodium transport</keyword>
<gene>
    <name evidence="13" type="ORF">IscW_ISCW002006</name>
</gene>
<dbReference type="PANTHER" id="PTHR42985:SF40">
    <property type="entry name" value="LD47995P-RELATED"/>
    <property type="match status" value="1"/>
</dbReference>
<feature type="transmembrane region" description="Helical" evidence="12">
    <location>
        <begin position="12"/>
        <end position="36"/>
    </location>
</feature>
<evidence type="ECO:0000256" key="7">
    <source>
        <dbReference type="ARBA" id="ARBA00023053"/>
    </source>
</evidence>
<comment type="similarity">
    <text evidence="2 11">Belongs to the sodium:solute symporter (SSF) (TC 2.A.21) family.</text>
</comment>
<reference evidence="14" key="2">
    <citation type="submission" date="2020-05" db="UniProtKB">
        <authorList>
            <consortium name="EnsemblMetazoa"/>
        </authorList>
    </citation>
    <scope>IDENTIFICATION</scope>
    <source>
        <strain evidence="14">wikel</strain>
    </source>
</reference>
<evidence type="ECO:0000256" key="4">
    <source>
        <dbReference type="ARBA" id="ARBA00022475"/>
    </source>
</evidence>
<dbReference type="PANTHER" id="PTHR42985">
    <property type="entry name" value="SODIUM-COUPLED MONOCARBOXYLATE TRANSPORTER"/>
    <property type="match status" value="1"/>
</dbReference>
<dbReference type="GO" id="GO:0005886">
    <property type="term" value="C:plasma membrane"/>
    <property type="evidence" value="ECO:0007669"/>
    <property type="project" value="UniProtKB-SubCell"/>
</dbReference>
<dbReference type="PROSITE" id="PS50283">
    <property type="entry name" value="NA_SOLUT_SYMP_3"/>
    <property type="match status" value="1"/>
</dbReference>
<dbReference type="VEuPathDB" id="VectorBase:ISCW002006"/>
<dbReference type="InterPro" id="IPR001734">
    <property type="entry name" value="Na/solute_symporter"/>
</dbReference>
<dbReference type="Pfam" id="PF00474">
    <property type="entry name" value="SSF"/>
    <property type="match status" value="1"/>
</dbReference>
<evidence type="ECO:0000256" key="3">
    <source>
        <dbReference type="ARBA" id="ARBA00022448"/>
    </source>
</evidence>
<comment type="subcellular location">
    <subcellularLocation>
        <location evidence="1">Cell membrane</location>
        <topology evidence="1">Multi-pass membrane protein</topology>
    </subcellularLocation>
</comment>
<keyword evidence="3" id="KW-0813">Transport</keyword>
<dbReference type="EMBL" id="ABJB010044029">
    <property type="status" value="NOT_ANNOTATED_CDS"/>
    <property type="molecule type" value="Genomic_DNA"/>
</dbReference>
<evidence type="ECO:0000256" key="5">
    <source>
        <dbReference type="ARBA" id="ARBA00022692"/>
    </source>
</evidence>
<evidence type="ECO:0000256" key="12">
    <source>
        <dbReference type="SAM" id="Phobius"/>
    </source>
</evidence>
<evidence type="ECO:0000256" key="8">
    <source>
        <dbReference type="ARBA" id="ARBA00023065"/>
    </source>
</evidence>
<dbReference type="EnsemblMetazoa" id="ISCW002006-RA">
    <property type="protein sequence ID" value="ISCW002006-PA"/>
    <property type="gene ID" value="ISCW002006"/>
</dbReference>
<feature type="non-terminal residue" evidence="13">
    <location>
        <position position="163"/>
    </location>
</feature>
<evidence type="ECO:0000313" key="13">
    <source>
        <dbReference type="EMBL" id="EEC03395.1"/>
    </source>
</evidence>
<keyword evidence="6 12" id="KW-1133">Transmembrane helix</keyword>
<dbReference type="Gene3D" id="1.20.1730.10">
    <property type="entry name" value="Sodium/glucose cotransporter"/>
    <property type="match status" value="1"/>
</dbReference>
<dbReference type="EMBL" id="ABJB010140898">
    <property type="status" value="NOT_ANNOTATED_CDS"/>
    <property type="molecule type" value="Genomic_DNA"/>
</dbReference>
<sequence length="163" mass="17849">EIFLGNRTLKTIPLAFSSFASVISSLAIVSLTGHFYAYGFHFAWGTVTIFMTLPVSLFVIIPVLYRLKVTSIFEYITMRYGNYTALTACAIYFILMQSNGAVTIFAASVAVSTIFQIQILWCGLAIGFIGTFYTALGGLRGVVWTDSLQAVISFLAPVTIIIK</sequence>
<feature type="transmembrane region" description="Helical" evidence="12">
    <location>
        <begin position="42"/>
        <end position="65"/>
    </location>
</feature>
<proteinExistence type="inferred from homology"/>
<evidence type="ECO:0000256" key="10">
    <source>
        <dbReference type="ARBA" id="ARBA00023201"/>
    </source>
</evidence>
<feature type="non-terminal residue" evidence="13">
    <location>
        <position position="1"/>
    </location>
</feature>
<dbReference type="HOGENOM" id="CLU_1631233_0_0_1"/>
<dbReference type="EMBL" id="ABJB010480780">
    <property type="status" value="NOT_ANNOTATED_CDS"/>
    <property type="molecule type" value="Genomic_DNA"/>
</dbReference>
<dbReference type="GO" id="GO:0022857">
    <property type="term" value="F:transmembrane transporter activity"/>
    <property type="evidence" value="ECO:0007669"/>
    <property type="project" value="InterPro"/>
</dbReference>
<dbReference type="InterPro" id="IPR038377">
    <property type="entry name" value="Na/Glc_symporter_sf"/>
</dbReference>
<keyword evidence="9 12" id="KW-0472">Membrane</keyword>
<reference evidence="13 15" key="1">
    <citation type="submission" date="2008-03" db="EMBL/GenBank/DDBJ databases">
        <title>Annotation of Ixodes scapularis.</title>
        <authorList>
            <consortium name="Ixodes scapularis Genome Project Consortium"/>
            <person name="Caler E."/>
            <person name="Hannick L.I."/>
            <person name="Bidwell S."/>
            <person name="Joardar V."/>
            <person name="Thiagarajan M."/>
            <person name="Amedeo P."/>
            <person name="Galinsky K.J."/>
            <person name="Schobel S."/>
            <person name="Inman J."/>
            <person name="Hostetler J."/>
            <person name="Miller J."/>
            <person name="Hammond M."/>
            <person name="Megy K."/>
            <person name="Lawson D."/>
            <person name="Kodira C."/>
            <person name="Sutton G."/>
            <person name="Meyer J."/>
            <person name="Hill C.A."/>
            <person name="Birren B."/>
            <person name="Nene V."/>
            <person name="Collins F."/>
            <person name="Alarcon-Chaidez F."/>
            <person name="Wikel S."/>
            <person name="Strausberg R."/>
        </authorList>
    </citation>
    <scope>NUCLEOTIDE SEQUENCE [LARGE SCALE GENOMIC DNA]</scope>
    <source>
        <strain evidence="15">Wikel</strain>
        <strain evidence="13">Wikel colony</strain>
    </source>
</reference>
<evidence type="ECO:0000256" key="11">
    <source>
        <dbReference type="RuleBase" id="RU362091"/>
    </source>
</evidence>
<evidence type="ECO:0000313" key="14">
    <source>
        <dbReference type="EnsemblMetazoa" id="ISCW002006-PA"/>
    </source>
</evidence>
<keyword evidence="4" id="KW-1003">Cell membrane</keyword>
<dbReference type="PaxDb" id="6945-B7P9X3"/>
<keyword evidence="15" id="KW-1185">Reference proteome</keyword>
<protein>
    <submittedName>
        <fullName evidence="13 14">Sodium-dependent multivitamin transporter, putative</fullName>
    </submittedName>
</protein>
<dbReference type="VEuPathDB" id="VectorBase:ISCI002006"/>
<organism>
    <name type="scientific">Ixodes scapularis</name>
    <name type="common">Black-legged tick</name>
    <name type="synonym">Deer tick</name>
    <dbReference type="NCBI Taxonomy" id="6945"/>
    <lineage>
        <taxon>Eukaryota</taxon>
        <taxon>Metazoa</taxon>
        <taxon>Ecdysozoa</taxon>
        <taxon>Arthropoda</taxon>
        <taxon>Chelicerata</taxon>
        <taxon>Arachnida</taxon>
        <taxon>Acari</taxon>
        <taxon>Parasitiformes</taxon>
        <taxon>Ixodida</taxon>
        <taxon>Ixodoidea</taxon>
        <taxon>Ixodidae</taxon>
        <taxon>Ixodinae</taxon>
        <taxon>Ixodes</taxon>
    </lineage>
</organism>
<name>B7P9X3_IXOSC</name>
<dbReference type="AlphaFoldDB" id="B7P9X3"/>
<evidence type="ECO:0000256" key="9">
    <source>
        <dbReference type="ARBA" id="ARBA00023136"/>
    </source>
</evidence>
<feature type="transmembrane region" description="Helical" evidence="12">
    <location>
        <begin position="117"/>
        <end position="136"/>
    </location>
</feature>
<evidence type="ECO:0000256" key="1">
    <source>
        <dbReference type="ARBA" id="ARBA00004651"/>
    </source>
</evidence>
<keyword evidence="8" id="KW-0406">Ion transport</keyword>
<dbReference type="Proteomes" id="UP000001555">
    <property type="component" value="Unassembled WGS sequence"/>
</dbReference>
<keyword evidence="5 12" id="KW-0812">Transmembrane</keyword>
<accession>B7P9X3</accession>
<feature type="transmembrane region" description="Helical" evidence="12">
    <location>
        <begin position="85"/>
        <end position="111"/>
    </location>
</feature>
<dbReference type="STRING" id="6945.B7P9X3"/>
<dbReference type="InterPro" id="IPR051163">
    <property type="entry name" value="Sodium:Solute_Symporter_SSF"/>
</dbReference>